<dbReference type="GO" id="GO:0016409">
    <property type="term" value="F:palmitoyltransferase activity"/>
    <property type="evidence" value="ECO:0007669"/>
    <property type="project" value="InterPro"/>
</dbReference>
<dbReference type="PANTHER" id="PTHR12246">
    <property type="entry name" value="PALMITOYLTRANSFERASE ZDHHC16"/>
    <property type="match status" value="1"/>
</dbReference>
<evidence type="ECO:0000256" key="1">
    <source>
        <dbReference type="SAM" id="MobiDB-lite"/>
    </source>
</evidence>
<feature type="region of interest" description="Disordered" evidence="1">
    <location>
        <begin position="114"/>
        <end position="255"/>
    </location>
</feature>
<protein>
    <recommendedName>
        <fullName evidence="5">Protein S-acyltransferase</fullName>
    </recommendedName>
</protein>
<feature type="compositionally biased region" description="Basic and acidic residues" evidence="1">
    <location>
        <begin position="243"/>
        <end position="255"/>
    </location>
</feature>
<keyword evidence="2" id="KW-0812">Transmembrane</keyword>
<gene>
    <name evidence="3" type="ORF">NLI96_g8360</name>
</gene>
<dbReference type="Proteomes" id="UP001212997">
    <property type="component" value="Unassembled WGS sequence"/>
</dbReference>
<evidence type="ECO:0000313" key="4">
    <source>
        <dbReference type="Proteomes" id="UP001212997"/>
    </source>
</evidence>
<reference evidence="3" key="1">
    <citation type="submission" date="2022-07" db="EMBL/GenBank/DDBJ databases">
        <title>Genome Sequence of Physisporinus lineatus.</title>
        <authorList>
            <person name="Buettner E."/>
        </authorList>
    </citation>
    <scope>NUCLEOTIDE SEQUENCE</scope>
    <source>
        <strain evidence="3">VT162</strain>
    </source>
</reference>
<accession>A0AAD5UZQ3</accession>
<dbReference type="InterPro" id="IPR039859">
    <property type="entry name" value="PFA4/ZDH16/20/ERF2-like"/>
</dbReference>
<feature type="compositionally biased region" description="Basic and acidic residues" evidence="1">
    <location>
        <begin position="169"/>
        <end position="180"/>
    </location>
</feature>
<feature type="region of interest" description="Disordered" evidence="1">
    <location>
        <begin position="275"/>
        <end position="315"/>
    </location>
</feature>
<keyword evidence="4" id="KW-1185">Reference proteome</keyword>
<dbReference type="AlphaFoldDB" id="A0AAD5UZQ3"/>
<organism evidence="3 4">
    <name type="scientific">Meripilus lineatus</name>
    <dbReference type="NCBI Taxonomy" id="2056292"/>
    <lineage>
        <taxon>Eukaryota</taxon>
        <taxon>Fungi</taxon>
        <taxon>Dikarya</taxon>
        <taxon>Basidiomycota</taxon>
        <taxon>Agaricomycotina</taxon>
        <taxon>Agaricomycetes</taxon>
        <taxon>Polyporales</taxon>
        <taxon>Meripilaceae</taxon>
        <taxon>Meripilus</taxon>
    </lineage>
</organism>
<evidence type="ECO:0000256" key="2">
    <source>
        <dbReference type="SAM" id="Phobius"/>
    </source>
</evidence>
<dbReference type="EMBL" id="JANAWD010000376">
    <property type="protein sequence ID" value="KAJ3480419.1"/>
    <property type="molecule type" value="Genomic_DNA"/>
</dbReference>
<keyword evidence="2" id="KW-1133">Transmembrane helix</keyword>
<name>A0AAD5UZQ3_9APHY</name>
<comment type="caution">
    <text evidence="3">The sequence shown here is derived from an EMBL/GenBank/DDBJ whole genome shotgun (WGS) entry which is preliminary data.</text>
</comment>
<sequence length="315" mass="36165">MMTTRVLHTTSSWYWDEPDMTQMIFIILNFATCIPVLLAVGGFSLYHFWMLFGNTTTIEGWEKDKVATLVRRGKIQEIKFPYNLGWKRNMESVLGKRTLYWCWPTVPPGSGLKYPLAAGQDSDDEESWPPKDPSTHRYPDADPDHVFKLPDNPWTYENGTFNPDLHASNPERRQTSEMRKRNAKQQPSSSSKSKKRDKNVPSVPPYHPDYVEPGAEEEETYSDSPPPSLPNTSSEDEYDEEPEERRFIRRGSEGYEVKSIDREEMLRRFIEGRVHEPGRYNVYQPEPASGPESEEDEDVPLGARAGIPQTVSATS</sequence>
<evidence type="ECO:0000313" key="3">
    <source>
        <dbReference type="EMBL" id="KAJ3480419.1"/>
    </source>
</evidence>
<keyword evidence="2" id="KW-0472">Membrane</keyword>
<feature type="transmembrane region" description="Helical" evidence="2">
    <location>
        <begin position="20"/>
        <end position="46"/>
    </location>
</feature>
<feature type="compositionally biased region" description="Basic and acidic residues" evidence="1">
    <location>
        <begin position="133"/>
        <end position="148"/>
    </location>
</feature>
<evidence type="ECO:0008006" key="5">
    <source>
        <dbReference type="Google" id="ProtNLM"/>
    </source>
</evidence>
<proteinExistence type="predicted"/>